<accession>A0AAU8DM43</accession>
<dbReference type="PANTHER" id="PTHR43762:SF1">
    <property type="entry name" value="D-ARABINONO-1,4-LACTONE OXIDASE"/>
    <property type="match status" value="1"/>
</dbReference>
<dbReference type="InterPro" id="IPR016171">
    <property type="entry name" value="Vanillyl_alc_oxidase_C-sub2"/>
</dbReference>
<dbReference type="EMBL" id="CP159218">
    <property type="protein sequence ID" value="XCG62277.1"/>
    <property type="molecule type" value="Genomic_DNA"/>
</dbReference>
<keyword evidence="1" id="KW-0560">Oxidoreductase</keyword>
<dbReference type="Gene3D" id="1.10.45.10">
    <property type="entry name" value="Vanillyl-alcohol Oxidase, Chain A, domain 4"/>
    <property type="match status" value="1"/>
</dbReference>
<dbReference type="InterPro" id="IPR016167">
    <property type="entry name" value="FAD-bd_PCMH_sub1"/>
</dbReference>
<feature type="domain" description="FAD-binding PCMH-type" evidence="2">
    <location>
        <begin position="10"/>
        <end position="176"/>
    </location>
</feature>
<dbReference type="Gene3D" id="3.30.70.2530">
    <property type="match status" value="1"/>
</dbReference>
<gene>
    <name evidence="3" type="ORF">ABLG96_13500</name>
</gene>
<dbReference type="PIRSF" id="PIRSF000136">
    <property type="entry name" value="LGO_GLO"/>
    <property type="match status" value="1"/>
</dbReference>
<dbReference type="PANTHER" id="PTHR43762">
    <property type="entry name" value="L-GULONOLACTONE OXIDASE"/>
    <property type="match status" value="1"/>
</dbReference>
<name>A0AAU8DM43_9ACTN</name>
<proteinExistence type="predicted"/>
<evidence type="ECO:0000259" key="2">
    <source>
        <dbReference type="PROSITE" id="PS51387"/>
    </source>
</evidence>
<dbReference type="Gene3D" id="3.30.465.10">
    <property type="match status" value="1"/>
</dbReference>
<dbReference type="GO" id="GO:0003885">
    <property type="term" value="F:D-arabinono-1,4-lactone oxidase activity"/>
    <property type="evidence" value="ECO:0007669"/>
    <property type="project" value="InterPro"/>
</dbReference>
<dbReference type="InterPro" id="IPR010031">
    <property type="entry name" value="FAD_lactone_oxidase-like"/>
</dbReference>
<organism evidence="3">
    <name type="scientific">Nakamurella sp. A5-74</name>
    <dbReference type="NCBI Taxonomy" id="3158264"/>
    <lineage>
        <taxon>Bacteria</taxon>
        <taxon>Bacillati</taxon>
        <taxon>Actinomycetota</taxon>
        <taxon>Actinomycetes</taxon>
        <taxon>Nakamurellales</taxon>
        <taxon>Nakamurellaceae</taxon>
        <taxon>Nakamurella</taxon>
    </lineage>
</organism>
<dbReference type="InterPro" id="IPR016166">
    <property type="entry name" value="FAD-bd_PCMH"/>
</dbReference>
<dbReference type="GO" id="GO:0080049">
    <property type="term" value="F:L-gulono-1,4-lactone dehydrogenase activity"/>
    <property type="evidence" value="ECO:0007669"/>
    <property type="project" value="TreeGrafter"/>
</dbReference>
<dbReference type="Gene3D" id="3.30.70.2520">
    <property type="match status" value="1"/>
</dbReference>
<dbReference type="InterPro" id="IPR006094">
    <property type="entry name" value="Oxid_FAD_bind_N"/>
</dbReference>
<dbReference type="Pfam" id="PF04030">
    <property type="entry name" value="ALO"/>
    <property type="match status" value="1"/>
</dbReference>
<dbReference type="InterPro" id="IPR007173">
    <property type="entry name" value="ALO_C"/>
</dbReference>
<dbReference type="GO" id="GO:0071949">
    <property type="term" value="F:FAD binding"/>
    <property type="evidence" value="ECO:0007669"/>
    <property type="project" value="InterPro"/>
</dbReference>
<dbReference type="PROSITE" id="PS51387">
    <property type="entry name" value="FAD_PCMH"/>
    <property type="match status" value="1"/>
</dbReference>
<dbReference type="GO" id="GO:0016020">
    <property type="term" value="C:membrane"/>
    <property type="evidence" value="ECO:0007669"/>
    <property type="project" value="InterPro"/>
</dbReference>
<evidence type="ECO:0000313" key="3">
    <source>
        <dbReference type="EMBL" id="XCG62277.1"/>
    </source>
</evidence>
<reference evidence="3" key="1">
    <citation type="submission" date="2024-05" db="EMBL/GenBank/DDBJ databases">
        <authorList>
            <person name="Cai S.Y."/>
            <person name="Jin L.M."/>
            <person name="Li H.R."/>
        </authorList>
    </citation>
    <scope>NUCLEOTIDE SEQUENCE</scope>
    <source>
        <strain evidence="3">A5-74</strain>
    </source>
</reference>
<sequence length="419" mass="44536">MTLTNWARNITFSTDRLHLPTSVEQLQELVAGSPRVRALGTGHSFNRIADTAGDLVSVRHLPKDITVTGSGDAATVSVHGGANYGEVAVALQAEGLALPNMGSLPHISVAGACATGTHGSGDGNQCLAAGAVAVEFVGGDGELVRTTGADPEFGGSVLALGALGVVTRVELATVPTFDVRQDVWLDVPIDRVVENFDEIMASAYSISMFDDPATGRQIDRLWIKTRIDPGDPTGVASAPDGTRWGGRAATTQQHCLTDHDASASTAQLGVPGPWHERLPHFRLDFQPSSGAEQQSEYLVPREHGAAALLAVQSLELREVLLGAEIRTIAADDLWLSPCRGRASVGVHFTWRDLDAEVVRAAAAVEEVLAPFDGRPHWGKVFSSDPAAHIERLADFRALVARHDPERKFGNDFLAQHLGI</sequence>
<evidence type="ECO:0000256" key="1">
    <source>
        <dbReference type="ARBA" id="ARBA00023002"/>
    </source>
</evidence>
<dbReference type="Gene3D" id="3.30.43.10">
    <property type="entry name" value="Uridine Diphospho-n-acetylenolpyruvylglucosamine Reductase, domain 2"/>
    <property type="match status" value="1"/>
</dbReference>
<dbReference type="InterPro" id="IPR036318">
    <property type="entry name" value="FAD-bd_PCMH-like_sf"/>
</dbReference>
<dbReference type="AlphaFoldDB" id="A0AAU8DM43"/>
<dbReference type="InterPro" id="IPR016169">
    <property type="entry name" value="FAD-bd_PCMH_sub2"/>
</dbReference>
<dbReference type="Pfam" id="PF01565">
    <property type="entry name" value="FAD_binding_4"/>
    <property type="match status" value="1"/>
</dbReference>
<protein>
    <submittedName>
        <fullName evidence="3">D-arabinono-1,4-lactone oxidase</fullName>
    </submittedName>
</protein>
<dbReference type="RefSeq" id="WP_353647892.1">
    <property type="nucleotide sequence ID" value="NZ_CP159218.1"/>
</dbReference>
<dbReference type="SUPFAM" id="SSF56176">
    <property type="entry name" value="FAD-binding/transporter-associated domain-like"/>
    <property type="match status" value="1"/>
</dbReference>